<name>A0A1Q4V7N9_9ACTN</name>
<dbReference type="Proteomes" id="UP000186455">
    <property type="component" value="Unassembled WGS sequence"/>
</dbReference>
<feature type="region of interest" description="Disordered" evidence="1">
    <location>
        <begin position="1"/>
        <end position="24"/>
    </location>
</feature>
<reference evidence="2 3" key="1">
    <citation type="submission" date="2015-06" db="EMBL/GenBank/DDBJ databases">
        <title>Cloning and characterization of the uncialamcin biosynthetic gene cluster.</title>
        <authorList>
            <person name="Yan X."/>
            <person name="Huang T."/>
            <person name="Ge H."/>
            <person name="Shen B."/>
        </authorList>
    </citation>
    <scope>NUCLEOTIDE SEQUENCE [LARGE SCALE GENOMIC DNA]</scope>
    <source>
        <strain evidence="2 3">DCA2648</strain>
    </source>
</reference>
<accession>A0A1Q4V7N9</accession>
<sequence>MAGKGLQSAQDQAKEAGFSRLTSHDALGRGRLQALDRNWKVCGQSPEPGTHPKRTKIDLATVKLAEKCPAKDGELQRTRSTLLDFRGKSVRAVRQSLDSSASVTVNDLGGKDRSVVVESNWKVCTQKPAPGTAYAGEPVTLGVVKFGERC</sequence>
<evidence type="ECO:0008006" key="4">
    <source>
        <dbReference type="Google" id="ProtNLM"/>
    </source>
</evidence>
<dbReference type="EMBL" id="LFBV01000004">
    <property type="protein sequence ID" value="OKH93750.1"/>
    <property type="molecule type" value="Genomic_DNA"/>
</dbReference>
<keyword evidence="3" id="KW-1185">Reference proteome</keyword>
<evidence type="ECO:0000313" key="3">
    <source>
        <dbReference type="Proteomes" id="UP000186455"/>
    </source>
</evidence>
<protein>
    <recommendedName>
        <fullName evidence="4">PASTA domain-containing protein</fullName>
    </recommendedName>
</protein>
<evidence type="ECO:0000256" key="1">
    <source>
        <dbReference type="SAM" id="MobiDB-lite"/>
    </source>
</evidence>
<evidence type="ECO:0000313" key="2">
    <source>
        <dbReference type="EMBL" id="OKH93750.1"/>
    </source>
</evidence>
<gene>
    <name evidence="2" type="ORF">AB852_18420</name>
</gene>
<organism evidence="2 3">
    <name type="scientific">Streptomyces uncialis</name>
    <dbReference type="NCBI Taxonomy" id="1048205"/>
    <lineage>
        <taxon>Bacteria</taxon>
        <taxon>Bacillati</taxon>
        <taxon>Actinomycetota</taxon>
        <taxon>Actinomycetes</taxon>
        <taxon>Kitasatosporales</taxon>
        <taxon>Streptomycetaceae</taxon>
        <taxon>Streptomyces</taxon>
    </lineage>
</organism>
<dbReference type="AlphaFoldDB" id="A0A1Q4V7N9"/>
<comment type="caution">
    <text evidence="2">The sequence shown here is derived from an EMBL/GenBank/DDBJ whole genome shotgun (WGS) entry which is preliminary data.</text>
</comment>
<proteinExistence type="predicted"/>
<dbReference type="STRING" id="1048205.AB852_18420"/>